<dbReference type="GO" id="GO:0004357">
    <property type="term" value="F:glutamate-cysteine ligase activity"/>
    <property type="evidence" value="ECO:0007669"/>
    <property type="project" value="UniProtKB-EC"/>
</dbReference>
<organism evidence="3 4">
    <name type="scientific">Corynebacterium glyciniphilum AJ 3170</name>
    <dbReference type="NCBI Taxonomy" id="1404245"/>
    <lineage>
        <taxon>Bacteria</taxon>
        <taxon>Bacillati</taxon>
        <taxon>Actinomycetota</taxon>
        <taxon>Actinomycetes</taxon>
        <taxon>Mycobacteriales</taxon>
        <taxon>Corynebacteriaceae</taxon>
        <taxon>Corynebacterium</taxon>
    </lineage>
</organism>
<dbReference type="SUPFAM" id="SSF55931">
    <property type="entry name" value="Glutamine synthetase/guanido kinase"/>
    <property type="match status" value="1"/>
</dbReference>
<dbReference type="Gene3D" id="3.30.590.20">
    <property type="match status" value="1"/>
</dbReference>
<accession>X5E9H8</accession>
<feature type="domain" description="Circularly permuted ATP-grasp type 2" evidence="2">
    <location>
        <begin position="446"/>
        <end position="839"/>
    </location>
</feature>
<dbReference type="eggNOG" id="COG2170">
    <property type="taxonomic scope" value="Bacteria"/>
</dbReference>
<dbReference type="PANTHER" id="PTHR34595:SF7">
    <property type="entry name" value="SLL1039 PROTEIN"/>
    <property type="match status" value="1"/>
</dbReference>
<evidence type="ECO:0000259" key="2">
    <source>
        <dbReference type="Pfam" id="PF14403"/>
    </source>
</evidence>
<keyword evidence="3" id="KW-0436">Ligase</keyword>
<dbReference type="AlphaFoldDB" id="X5E9H8"/>
<gene>
    <name evidence="3" type="primary">gcs2</name>
    <name evidence="3" type="ORF">CGLY_04165</name>
</gene>
<dbReference type="InterPro" id="IPR006336">
    <property type="entry name" value="GCS2"/>
</dbReference>
<sequence length="867" mass="93193">MGTTVRVEEDLYIVDQAVRAPAPCADEIVARLGDLARFSALRDADRLISRTSPHPGLTGLLAELRRNRSLVAQAAGQVDGDCAPLAAGVVPWARRGVHSTGGLRVTVQCSDGSSDGGGDVLAVCRGVSRHLPALLAISASSPLDDEGVDTGYASSRALQAPRWPASGAYPEAATMDDYRRDVEFLQHTRVITGPEMMHYDVRPARQVTDGDATDGVEIRLCDACSSSATVGVIVALCRALVSRENTLVQRGTPTPPLPVLQQRTATWRAARSGMEGELLDPSDLELKPAEDVIVALVELLADELGDDGGWVRDTVGHLLRAGSGAYRQRRTLRRRGRTDDVVGLLIAETLDTVGLEDATPRTPLGLSAYEPSVVDDLGEAFWDEAVDATGTPRPVSAPALSTMVQTGALRLRSRLRASEEELTGRGITFRASGTDRHLVFPIDPVPRIITESTWDTLSAGVEQRMRAINAFLDDIYGDREIVRAGVVDLATLERAPGFRRVGRHTPPGRVRNHINGADLVCSDDGRWQVLEDNVRMPSGLTFALAARDVTCHHFPEMLDATEREFGEVIDPAGSLETMCTTLRAAAPPGVDPEHAHVIVASAGEEDSTFAEQSLIAGVGGFSVCTTDQILVDADDDGTPTLWDVSRTRRRRVDVVYMRMEEEMFLSSTGADGTVLREPFQAVLAAGTVAVANALGNGVADDKAIYAHVPAMIDFYLGERPALDQVTTYLCSVREQRDKVLDRLGELVVKPIDGYGGAGITVGPECTEAQLAARRRELLTHPDQFIAQEVVRLSTLPTFDGLGIQRRHVDLRMFSHLRQPGGPGTEVDALTVPAGLTRVAPAGSMIVNSSRGGGGKDTWILRGRQRSG</sequence>
<dbReference type="Gene3D" id="3.30.1490.270">
    <property type="match status" value="1"/>
</dbReference>
<dbReference type="Proteomes" id="UP000023703">
    <property type="component" value="Chromosome"/>
</dbReference>
<dbReference type="eggNOG" id="COG2308">
    <property type="taxonomic scope" value="Bacteria"/>
</dbReference>
<comment type="catalytic activity">
    <reaction evidence="1">
        <text>L-cysteine + L-glutamate + ATP = gamma-L-glutamyl-L-cysteine + ADP + phosphate + H(+)</text>
        <dbReference type="Rhea" id="RHEA:13285"/>
        <dbReference type="ChEBI" id="CHEBI:15378"/>
        <dbReference type="ChEBI" id="CHEBI:29985"/>
        <dbReference type="ChEBI" id="CHEBI:30616"/>
        <dbReference type="ChEBI" id="CHEBI:35235"/>
        <dbReference type="ChEBI" id="CHEBI:43474"/>
        <dbReference type="ChEBI" id="CHEBI:58173"/>
        <dbReference type="ChEBI" id="CHEBI:456216"/>
        <dbReference type="EC" id="6.3.2.2"/>
    </reaction>
</comment>
<keyword evidence="4" id="KW-1185">Reference proteome</keyword>
<dbReference type="HOGENOM" id="CLU_017048_0_0_11"/>
<dbReference type="GO" id="GO:0042398">
    <property type="term" value="P:modified amino acid biosynthetic process"/>
    <property type="evidence" value="ECO:0007669"/>
    <property type="project" value="InterPro"/>
</dbReference>
<dbReference type="PANTHER" id="PTHR34595">
    <property type="entry name" value="BLR5612 PROTEIN"/>
    <property type="match status" value="1"/>
</dbReference>
<dbReference type="SUPFAM" id="SSF56059">
    <property type="entry name" value="Glutathione synthetase ATP-binding domain-like"/>
    <property type="match status" value="1"/>
</dbReference>
<evidence type="ECO:0000313" key="4">
    <source>
        <dbReference type="Proteomes" id="UP000023703"/>
    </source>
</evidence>
<dbReference type="InterPro" id="IPR025841">
    <property type="entry name" value="CP_ATPgrasp_2"/>
</dbReference>
<evidence type="ECO:0000256" key="1">
    <source>
        <dbReference type="ARBA" id="ARBA00048819"/>
    </source>
</evidence>
<dbReference type="InterPro" id="IPR051680">
    <property type="entry name" value="ATP-dep_Glu-Cys_Ligase-2"/>
</dbReference>
<dbReference type="EMBL" id="CP006842">
    <property type="protein sequence ID" value="AHW63281.1"/>
    <property type="molecule type" value="Genomic_DNA"/>
</dbReference>
<proteinExistence type="predicted"/>
<dbReference type="OrthoDB" id="9803842at2"/>
<dbReference type="Pfam" id="PF04107">
    <property type="entry name" value="GCS2"/>
    <property type="match status" value="1"/>
</dbReference>
<name>X5E9H8_9CORY</name>
<dbReference type="InterPro" id="IPR014746">
    <property type="entry name" value="Gln_synth/guanido_kin_cat_dom"/>
</dbReference>
<dbReference type="KEGG" id="cgy:CGLY_04165"/>
<dbReference type="STRING" id="1404245.CGLY_04165"/>
<dbReference type="RefSeq" id="WP_052539640.1">
    <property type="nucleotide sequence ID" value="NZ_CP006842.1"/>
</dbReference>
<reference evidence="3 4" key="1">
    <citation type="journal article" date="2015" name="Int. J. Syst. Evol. Microbiol.">
        <title>Revisiting Corynebacterium glyciniphilum (ex Kubota et al., 1972) sp. nov., nom. rev., isolated from putrefied banana.</title>
        <authorList>
            <person name="Al-Dilaimi A."/>
            <person name="Bednarz H."/>
            <person name="Lomker A."/>
            <person name="Niehaus K."/>
            <person name="Kalinowski J."/>
            <person name="Ruckert C."/>
        </authorList>
    </citation>
    <scope>NUCLEOTIDE SEQUENCE [LARGE SCALE GENOMIC DNA]</scope>
    <source>
        <strain evidence="3">AJ 3170</strain>
    </source>
</reference>
<evidence type="ECO:0000313" key="3">
    <source>
        <dbReference type="EMBL" id="AHW63281.1"/>
    </source>
</evidence>
<dbReference type="Pfam" id="PF14403">
    <property type="entry name" value="CP_ATPgrasp_2"/>
    <property type="match status" value="1"/>
</dbReference>
<protein>
    <submittedName>
        <fullName evidence="3">Glutamate-cysteine ligase, Gcs2</fullName>
    </submittedName>
</protein>
<dbReference type="Gene3D" id="3.40.50.11290">
    <property type="match status" value="1"/>
</dbReference>